<evidence type="ECO:0000256" key="5">
    <source>
        <dbReference type="ARBA" id="ARBA00022989"/>
    </source>
</evidence>
<gene>
    <name evidence="10" type="ORF">GCM10017044_21580</name>
</gene>
<feature type="domain" description="RCK C-terminal" evidence="9">
    <location>
        <begin position="229"/>
        <end position="314"/>
    </location>
</feature>
<dbReference type="PROSITE" id="PS51202">
    <property type="entry name" value="RCK_C"/>
    <property type="match status" value="2"/>
</dbReference>
<dbReference type="InterPro" id="IPR004680">
    <property type="entry name" value="Cit_transptr-like_dom"/>
</dbReference>
<evidence type="ECO:0000259" key="9">
    <source>
        <dbReference type="PROSITE" id="PS51202"/>
    </source>
</evidence>
<feature type="domain" description="RCK C-terminal" evidence="9">
    <location>
        <begin position="330"/>
        <end position="414"/>
    </location>
</feature>
<sequence length="623" mass="67031">MELIEPTLQMWLTFVVISGAIIAYSYDRIPLEISSIATVAILLVIFHVWPVLDQDGSKLITNRDLLEGFADPALITIMALLVVGQGLVQSGALMGPANLLVKYGLRSPKSILLICFIVVMTVSAIMNNTPVVVMFIPILATLAEKLGKKTAMVMMPLSFVAILGGNMTIIGSSTNLLAIGSYDQIRASFDGPVIGFFDFTIPGAFLALVGLLYVVLIAPRLLQDRSSMANQLAGTGGKQFLFQMELGADSQSLIGQRAVAGMFPGLKDITIRMIQRGTEKILPPYDDVTLSEGDIVLLAATRSTMTEILNATPHLVSDAEGENGDEDETSDPDKVDRQRRVIAEAMIAPASRMDGRTLAQTGFRAETGCTVLGIQRRSRMIRAAISQLRMEAGDVLLIMGSRANVLALRNNRDVLLMESSASEMPVTANALRAQIIFTAVVAVAATNVLPIVTASLLGAALMLVTRCLNVRQAGRAIDRRVFTIVGAALALGTAMQATGGASWLAHSVIELLMGAPIWIVLSGFFLLVALLTNVLSNNATAVLFTPIAISIALELGVEPMPFLLAVIFGANCSFATPMSYQTNLLVMAPGHYKFSDFVKVGTPLIFIIWIAFTIFIPWYYNLY</sequence>
<dbReference type="Pfam" id="PF03600">
    <property type="entry name" value="CitMHS"/>
    <property type="match status" value="1"/>
</dbReference>
<feature type="transmembrane region" description="Helical" evidence="8">
    <location>
        <begin position="111"/>
        <end position="139"/>
    </location>
</feature>
<evidence type="ECO:0000256" key="7">
    <source>
        <dbReference type="SAM" id="MobiDB-lite"/>
    </source>
</evidence>
<feature type="transmembrane region" description="Helical" evidence="8">
    <location>
        <begin position="511"/>
        <end position="531"/>
    </location>
</feature>
<feature type="transmembrane region" description="Helical" evidence="8">
    <location>
        <begin position="32"/>
        <end position="52"/>
    </location>
</feature>
<dbReference type="InterPro" id="IPR006037">
    <property type="entry name" value="RCK_C"/>
</dbReference>
<evidence type="ECO:0000256" key="6">
    <source>
        <dbReference type="ARBA" id="ARBA00023136"/>
    </source>
</evidence>
<dbReference type="RefSeq" id="WP_191252846.1">
    <property type="nucleotide sequence ID" value="NZ_BNCI01000002.1"/>
</dbReference>
<dbReference type="Proteomes" id="UP000630923">
    <property type="component" value="Unassembled WGS sequence"/>
</dbReference>
<feature type="transmembrane region" description="Helical" evidence="8">
    <location>
        <begin position="151"/>
        <end position="173"/>
    </location>
</feature>
<dbReference type="GO" id="GO:0005886">
    <property type="term" value="C:plasma membrane"/>
    <property type="evidence" value="ECO:0007669"/>
    <property type="project" value="TreeGrafter"/>
</dbReference>
<dbReference type="PANTHER" id="PTHR43652:SF2">
    <property type="entry name" value="BASIC AMINO ACID ANTIPORTER YFCC-RELATED"/>
    <property type="match status" value="1"/>
</dbReference>
<proteinExistence type="predicted"/>
<protein>
    <submittedName>
        <fullName evidence="10">Membrane protein</fullName>
    </submittedName>
</protein>
<evidence type="ECO:0000256" key="4">
    <source>
        <dbReference type="ARBA" id="ARBA00022737"/>
    </source>
</evidence>
<keyword evidence="4" id="KW-0677">Repeat</keyword>
<feature type="compositionally biased region" description="Acidic residues" evidence="7">
    <location>
        <begin position="319"/>
        <end position="330"/>
    </location>
</feature>
<keyword evidence="5 8" id="KW-1133">Transmembrane helix</keyword>
<comment type="caution">
    <text evidence="10">The sequence shown here is derived from an EMBL/GenBank/DDBJ whole genome shotgun (WGS) entry which is preliminary data.</text>
</comment>
<feature type="region of interest" description="Disordered" evidence="7">
    <location>
        <begin position="313"/>
        <end position="336"/>
    </location>
</feature>
<dbReference type="GO" id="GO:0008324">
    <property type="term" value="F:monoatomic cation transmembrane transporter activity"/>
    <property type="evidence" value="ECO:0007669"/>
    <property type="project" value="InterPro"/>
</dbReference>
<dbReference type="GO" id="GO:0006813">
    <property type="term" value="P:potassium ion transport"/>
    <property type="evidence" value="ECO:0007669"/>
    <property type="project" value="InterPro"/>
</dbReference>
<feature type="transmembrane region" description="Helical" evidence="8">
    <location>
        <begin position="7"/>
        <end position="26"/>
    </location>
</feature>
<name>A0A919AU88_9PROT</name>
<dbReference type="InterPro" id="IPR051679">
    <property type="entry name" value="DASS-Related_Transporters"/>
</dbReference>
<dbReference type="Gene3D" id="3.30.70.1450">
    <property type="entry name" value="Regulator of K+ conductance, C-terminal domain"/>
    <property type="match status" value="1"/>
</dbReference>
<evidence type="ECO:0000313" key="10">
    <source>
        <dbReference type="EMBL" id="GHF26334.1"/>
    </source>
</evidence>
<dbReference type="AlphaFoldDB" id="A0A919AU88"/>
<feature type="transmembrane region" description="Helical" evidence="8">
    <location>
        <begin position="600"/>
        <end position="620"/>
    </location>
</feature>
<keyword evidence="11" id="KW-1185">Reference proteome</keyword>
<dbReference type="Pfam" id="PF02080">
    <property type="entry name" value="TrkA_C"/>
    <property type="match status" value="1"/>
</dbReference>
<organism evidence="10 11">
    <name type="scientific">Kordiimonas sediminis</name>
    <dbReference type="NCBI Taxonomy" id="1735581"/>
    <lineage>
        <taxon>Bacteria</taxon>
        <taxon>Pseudomonadati</taxon>
        <taxon>Pseudomonadota</taxon>
        <taxon>Alphaproteobacteria</taxon>
        <taxon>Kordiimonadales</taxon>
        <taxon>Kordiimonadaceae</taxon>
        <taxon>Kordiimonas</taxon>
    </lineage>
</organism>
<feature type="transmembrane region" description="Helical" evidence="8">
    <location>
        <begin position="73"/>
        <end position="91"/>
    </location>
</feature>
<dbReference type="SUPFAM" id="SSF116726">
    <property type="entry name" value="TrkA C-terminal domain-like"/>
    <property type="match status" value="2"/>
</dbReference>
<evidence type="ECO:0000256" key="8">
    <source>
        <dbReference type="SAM" id="Phobius"/>
    </source>
</evidence>
<evidence type="ECO:0000256" key="1">
    <source>
        <dbReference type="ARBA" id="ARBA00004141"/>
    </source>
</evidence>
<feature type="transmembrane region" description="Helical" evidence="8">
    <location>
        <begin position="193"/>
        <end position="218"/>
    </location>
</feature>
<feature type="transmembrane region" description="Helical" evidence="8">
    <location>
        <begin position="481"/>
        <end position="505"/>
    </location>
</feature>
<evidence type="ECO:0000313" key="11">
    <source>
        <dbReference type="Proteomes" id="UP000630923"/>
    </source>
</evidence>
<evidence type="ECO:0000256" key="2">
    <source>
        <dbReference type="ARBA" id="ARBA00022448"/>
    </source>
</evidence>
<dbReference type="PANTHER" id="PTHR43652">
    <property type="entry name" value="BASIC AMINO ACID ANTIPORTER YFCC-RELATED"/>
    <property type="match status" value="1"/>
</dbReference>
<keyword evidence="6 8" id="KW-0472">Membrane</keyword>
<evidence type="ECO:0000256" key="3">
    <source>
        <dbReference type="ARBA" id="ARBA00022692"/>
    </source>
</evidence>
<accession>A0A919AU88</accession>
<reference evidence="10" key="1">
    <citation type="journal article" date="2014" name="Int. J. Syst. Evol. Microbiol.">
        <title>Complete genome sequence of Corynebacterium casei LMG S-19264T (=DSM 44701T), isolated from a smear-ripened cheese.</title>
        <authorList>
            <consortium name="US DOE Joint Genome Institute (JGI-PGF)"/>
            <person name="Walter F."/>
            <person name="Albersmeier A."/>
            <person name="Kalinowski J."/>
            <person name="Ruckert C."/>
        </authorList>
    </citation>
    <scope>NUCLEOTIDE SEQUENCE</scope>
    <source>
        <strain evidence="10">KCTC 42590</strain>
    </source>
</reference>
<reference evidence="10" key="2">
    <citation type="submission" date="2020-09" db="EMBL/GenBank/DDBJ databases">
        <authorList>
            <person name="Sun Q."/>
            <person name="Kim S."/>
        </authorList>
    </citation>
    <scope>NUCLEOTIDE SEQUENCE</scope>
    <source>
        <strain evidence="10">KCTC 42590</strain>
    </source>
</reference>
<comment type="subcellular location">
    <subcellularLocation>
        <location evidence="1">Membrane</location>
        <topology evidence="1">Multi-pass membrane protein</topology>
    </subcellularLocation>
</comment>
<dbReference type="InterPro" id="IPR036721">
    <property type="entry name" value="RCK_C_sf"/>
</dbReference>
<keyword evidence="2" id="KW-0813">Transport</keyword>
<keyword evidence="3 8" id="KW-0812">Transmembrane</keyword>
<dbReference type="EMBL" id="BNCI01000002">
    <property type="protein sequence ID" value="GHF26334.1"/>
    <property type="molecule type" value="Genomic_DNA"/>
</dbReference>